<dbReference type="EMBL" id="JAENGY010001035">
    <property type="protein sequence ID" value="KAG6953304.1"/>
    <property type="molecule type" value="Genomic_DNA"/>
</dbReference>
<evidence type="ECO:0000313" key="2">
    <source>
        <dbReference type="Proteomes" id="UP000709295"/>
    </source>
</evidence>
<accession>A0A8J5IAJ5</accession>
<dbReference type="Proteomes" id="UP000709295">
    <property type="component" value="Unassembled WGS sequence"/>
</dbReference>
<proteinExistence type="predicted"/>
<gene>
    <name evidence="1" type="ORF">JG688_00012883</name>
</gene>
<organism evidence="1 2">
    <name type="scientific">Phytophthora aleatoria</name>
    <dbReference type="NCBI Taxonomy" id="2496075"/>
    <lineage>
        <taxon>Eukaryota</taxon>
        <taxon>Sar</taxon>
        <taxon>Stramenopiles</taxon>
        <taxon>Oomycota</taxon>
        <taxon>Peronosporomycetes</taxon>
        <taxon>Peronosporales</taxon>
        <taxon>Peronosporaceae</taxon>
        <taxon>Phytophthora</taxon>
    </lineage>
</organism>
<evidence type="ECO:0000313" key="1">
    <source>
        <dbReference type="EMBL" id="KAG6953304.1"/>
    </source>
</evidence>
<name>A0A8J5IAJ5_9STRA</name>
<protein>
    <submittedName>
        <fullName evidence="1">Uncharacterized protein</fullName>
    </submittedName>
</protein>
<keyword evidence="2" id="KW-1185">Reference proteome</keyword>
<comment type="caution">
    <text evidence="1">The sequence shown here is derived from an EMBL/GenBank/DDBJ whole genome shotgun (WGS) entry which is preliminary data.</text>
</comment>
<dbReference type="AlphaFoldDB" id="A0A8J5IAJ5"/>
<sequence length="621" mass="68348">MRNELDSARFTTPTGFLHAFEDRFLKEAILPATATSAEWNDLVVHLANCLGLNVLLLADDRTPVRGIQLTNLDDVDSARPALVLLKRSNLEWARDNSDTRAMYLPVTTNSFRALAKSRLVLPRFDIGGTLAKIKRVTRAAEVQKHRKQFSLQRCRAMIAANAAQYALVAADPQRKLAAVRVGDDDGARLVATVASLGAGASVTFSDDFSATLDRPTAWLRDALAFIMDYNTFTARSTARYESLLRSYSLYLSVALKDYPTDYGFIDLEAFLPGLPIMACALFIHQEQVIGAVVHLADDGGKWDSSELLFFSPMSTEAALADVGKAQERLRALHTAIDAEAILSFPLSASMVFGERDAMFARWINHPLSVSNRAATDAPCKASVKEKLDKGVYMDTIYQAVVNETIVERWMVDRPAELEQVVSGKISYIMDDNPTEYATVSFAGEEIPGIRYARFVRCALKGHRLSCLEHLADRGGGGTNEEFGNNMAKDIAFRGVPVRPHGVLYSQHISGLQKLPEPLAVRVDPAHGLYESQVLALPALQQYSWKYAKLAELCMTLEGKIFVYHPQMQGSGVNLLTSVLLANGLVLNGDRPGRKSKCERCLAAKETHDTPVAGHEFAPIEL</sequence>
<reference evidence="1" key="1">
    <citation type="submission" date="2021-01" db="EMBL/GenBank/DDBJ databases">
        <title>Phytophthora aleatoria, a newly-described species from Pinus radiata is distinct from Phytophthora cactorum isolates based on comparative genomics.</title>
        <authorList>
            <person name="Mcdougal R."/>
            <person name="Panda P."/>
            <person name="Williams N."/>
            <person name="Studholme D.J."/>
        </authorList>
    </citation>
    <scope>NUCLEOTIDE SEQUENCE</scope>
    <source>
        <strain evidence="1">NZFS 4037</strain>
    </source>
</reference>
<feature type="non-terminal residue" evidence="1">
    <location>
        <position position="1"/>
    </location>
</feature>